<proteinExistence type="predicted"/>
<keyword evidence="1" id="KW-0472">Membrane</keyword>
<accession>A0ABX1SYZ1</accession>
<keyword evidence="1" id="KW-1133">Transmembrane helix</keyword>
<evidence type="ECO:0000256" key="1">
    <source>
        <dbReference type="SAM" id="Phobius"/>
    </source>
</evidence>
<organism evidence="3 4">
    <name type="scientific">Pelagibacter ubique</name>
    <dbReference type="NCBI Taxonomy" id="198252"/>
    <lineage>
        <taxon>Bacteria</taxon>
        <taxon>Pseudomonadati</taxon>
        <taxon>Pseudomonadota</taxon>
        <taxon>Alphaproteobacteria</taxon>
        <taxon>Candidatus Pelagibacterales</taxon>
        <taxon>Candidatus Pelagibacteraceae</taxon>
        <taxon>Candidatus Pelagibacter</taxon>
    </lineage>
</organism>
<reference evidence="3 4" key="1">
    <citation type="submission" date="2019-07" db="EMBL/GenBank/DDBJ databases">
        <title>SAR11 Genome Evolution.</title>
        <authorList>
            <person name="Giovannoni S."/>
        </authorList>
    </citation>
    <scope>NUCLEOTIDE SEQUENCE [LARGE SCALE GENOMIC DNA]</scope>
    <source>
        <strain evidence="3 4">HTCC9565</strain>
    </source>
</reference>
<evidence type="ECO:0000313" key="4">
    <source>
        <dbReference type="Proteomes" id="UP001166004"/>
    </source>
</evidence>
<feature type="domain" description="Glycosyl transferase family 1" evidence="2">
    <location>
        <begin position="196"/>
        <end position="360"/>
    </location>
</feature>
<dbReference type="Pfam" id="PF00534">
    <property type="entry name" value="Glycos_transf_1"/>
    <property type="match status" value="1"/>
</dbReference>
<protein>
    <submittedName>
        <fullName evidence="3">Glycosyltransferase involved in cell wall biosynthesis</fullName>
    </submittedName>
</protein>
<comment type="caution">
    <text evidence="3">The sequence shown here is derived from an EMBL/GenBank/DDBJ whole genome shotgun (WGS) entry which is preliminary data.</text>
</comment>
<dbReference type="PANTHER" id="PTHR12526">
    <property type="entry name" value="GLYCOSYLTRANSFERASE"/>
    <property type="match status" value="1"/>
</dbReference>
<dbReference type="EMBL" id="LANA01000001">
    <property type="protein sequence ID" value="NMN67063.1"/>
    <property type="molecule type" value="Genomic_DNA"/>
</dbReference>
<dbReference type="CDD" id="cd03811">
    <property type="entry name" value="GT4_GT28_WabH-like"/>
    <property type="match status" value="1"/>
</dbReference>
<feature type="transmembrane region" description="Helical" evidence="1">
    <location>
        <begin position="82"/>
        <end position="99"/>
    </location>
</feature>
<dbReference type="Proteomes" id="UP001166004">
    <property type="component" value="Unassembled WGS sequence"/>
</dbReference>
<dbReference type="PANTHER" id="PTHR12526:SF630">
    <property type="entry name" value="GLYCOSYLTRANSFERASE"/>
    <property type="match status" value="1"/>
</dbReference>
<keyword evidence="1" id="KW-0812">Transmembrane</keyword>
<dbReference type="InterPro" id="IPR001296">
    <property type="entry name" value="Glyco_trans_1"/>
</dbReference>
<feature type="transmembrane region" description="Helical" evidence="1">
    <location>
        <begin position="105"/>
        <end position="123"/>
    </location>
</feature>
<evidence type="ECO:0000313" key="3">
    <source>
        <dbReference type="EMBL" id="NMN67063.1"/>
    </source>
</evidence>
<evidence type="ECO:0000259" key="2">
    <source>
        <dbReference type="Pfam" id="PF00534"/>
    </source>
</evidence>
<name>A0ABX1SYZ1_PELUQ</name>
<sequence length="385" mass="45142">MKNKYFYWSPFLTPIATPKAVVNSAFALQKFSKDNHCSIINFFGEFNTFNEELKKKKINTINFYKSSLINFFPKYGKIKSRFSFILIFILSFFPLKNLLRKEKPDYLIIQLITSLPLFLLLIFKFETKFILRISGLPKLGIFRKFLWTIACKKIYLITCPTKNTMIYIKSLKIVPPEKVKLLYDPVLDIKKINEKKFLKDEILRFKGKKYFLAAGRLTKQKNFLFLCKAFYSLIKKYPNINLLIAGEGEEKREINNYILKKNLEDKIFLIGHVENIFSYLRSSEGFILSSLWEDPGFVLIEAAFCKTPILSSNCGNGPKELIQDKVNGVVFESNNLESFKYKFSEFMDLKKSKNKIIINSLKMSNNFTLFSHFKKFNQILSNENF</sequence>
<keyword evidence="4" id="KW-1185">Reference proteome</keyword>
<gene>
    <name evidence="3" type="ORF">VP91_00001960</name>
</gene>
<dbReference type="SUPFAM" id="SSF53756">
    <property type="entry name" value="UDP-Glycosyltransferase/glycogen phosphorylase"/>
    <property type="match status" value="1"/>
</dbReference>
<dbReference type="RefSeq" id="WP_169035581.1">
    <property type="nucleotide sequence ID" value="NZ_LANA01000001.1"/>
</dbReference>
<dbReference type="Gene3D" id="3.40.50.2000">
    <property type="entry name" value="Glycogen Phosphorylase B"/>
    <property type="match status" value="2"/>
</dbReference>